<keyword evidence="1" id="KW-1133">Transmembrane helix</keyword>
<feature type="transmembrane region" description="Helical" evidence="1">
    <location>
        <begin position="142"/>
        <end position="162"/>
    </location>
</feature>
<keyword evidence="3" id="KW-1185">Reference proteome</keyword>
<protein>
    <submittedName>
        <fullName evidence="2">Uncharacterized protein</fullName>
    </submittedName>
</protein>
<accession>A0ABQ6M498</accession>
<dbReference type="Proteomes" id="UP001165060">
    <property type="component" value="Unassembled WGS sequence"/>
</dbReference>
<gene>
    <name evidence="2" type="ORF">TeGR_g7387</name>
</gene>
<feature type="transmembrane region" description="Helical" evidence="1">
    <location>
        <begin position="168"/>
        <end position="188"/>
    </location>
</feature>
<dbReference type="EMBL" id="BRYB01004988">
    <property type="protein sequence ID" value="GMI19160.1"/>
    <property type="molecule type" value="Genomic_DNA"/>
</dbReference>
<proteinExistence type="predicted"/>
<name>A0ABQ6M498_9STRA</name>
<sequence length="301" mass="33251">MCNVAIFPVLLLHVGKEMTMLEIAACQLSFSIAQYTYAITTYGWVAVCRYDALQIELFHDELTLAFADLAEATTEVERRASQRINIREGNGQVKQPARMSEQALIQSTEFFDDAWILKMTVAFVDIGKTLHITTEHLGKTKAFDIVTMMAAAGFIGLSMLLREATVEIAVGAVLLIFFAIQGIAHPLVANRQLIRVRHLSWECYSELMHHSLTFRGEEEMEEAGSSLSYKQIINSAKHLLNIIQSSREGLKIGDQEYSIDMIKKILSVTFSASAVILRTSNLAQQLAGQQGGSSNSTAAAS</sequence>
<keyword evidence="1" id="KW-0812">Transmembrane</keyword>
<evidence type="ECO:0000313" key="3">
    <source>
        <dbReference type="Proteomes" id="UP001165060"/>
    </source>
</evidence>
<keyword evidence="1" id="KW-0472">Membrane</keyword>
<evidence type="ECO:0000313" key="2">
    <source>
        <dbReference type="EMBL" id="GMI19160.1"/>
    </source>
</evidence>
<comment type="caution">
    <text evidence="2">The sequence shown here is derived from an EMBL/GenBank/DDBJ whole genome shotgun (WGS) entry which is preliminary data.</text>
</comment>
<evidence type="ECO:0000256" key="1">
    <source>
        <dbReference type="SAM" id="Phobius"/>
    </source>
</evidence>
<organism evidence="2 3">
    <name type="scientific">Tetraparma gracilis</name>
    <dbReference type="NCBI Taxonomy" id="2962635"/>
    <lineage>
        <taxon>Eukaryota</taxon>
        <taxon>Sar</taxon>
        <taxon>Stramenopiles</taxon>
        <taxon>Ochrophyta</taxon>
        <taxon>Bolidophyceae</taxon>
        <taxon>Parmales</taxon>
        <taxon>Triparmaceae</taxon>
        <taxon>Tetraparma</taxon>
    </lineage>
</organism>
<reference evidence="2 3" key="1">
    <citation type="journal article" date="2023" name="Commun. Biol.">
        <title>Genome analysis of Parmales, the sister group of diatoms, reveals the evolutionary specialization of diatoms from phago-mixotrophs to photoautotrophs.</title>
        <authorList>
            <person name="Ban H."/>
            <person name="Sato S."/>
            <person name="Yoshikawa S."/>
            <person name="Yamada K."/>
            <person name="Nakamura Y."/>
            <person name="Ichinomiya M."/>
            <person name="Sato N."/>
            <person name="Blanc-Mathieu R."/>
            <person name="Endo H."/>
            <person name="Kuwata A."/>
            <person name="Ogata H."/>
        </authorList>
    </citation>
    <scope>NUCLEOTIDE SEQUENCE [LARGE SCALE GENOMIC DNA]</scope>
</reference>